<reference evidence="2" key="1">
    <citation type="submission" date="2017-03" db="EMBL/GenBank/DDBJ databases">
        <authorList>
            <person name="Monnet C."/>
        </authorList>
    </citation>
    <scope>NUCLEOTIDE SEQUENCE [LARGE SCALE GENOMIC DNA]</scope>
    <source>
        <strain evidence="2">ATCC 49514</strain>
    </source>
</reference>
<keyword evidence="2" id="KW-1185">Reference proteome</keyword>
<accession>A0A2H1JF92</accession>
<dbReference type="InterPro" id="IPR014710">
    <property type="entry name" value="RmlC-like_jellyroll"/>
</dbReference>
<evidence type="ECO:0000313" key="2">
    <source>
        <dbReference type="Proteomes" id="UP000234382"/>
    </source>
</evidence>
<organism evidence="1 2">
    <name type="scientific">Brevibacterium iodinum ATCC 49514</name>
    <dbReference type="NCBI Taxonomy" id="1255616"/>
    <lineage>
        <taxon>Bacteria</taxon>
        <taxon>Bacillati</taxon>
        <taxon>Actinomycetota</taxon>
        <taxon>Actinomycetes</taxon>
        <taxon>Micrococcales</taxon>
        <taxon>Brevibacteriaceae</taxon>
        <taxon>Brevibacterium</taxon>
    </lineage>
</organism>
<dbReference type="Proteomes" id="UP000234382">
    <property type="component" value="Unassembled WGS sequence"/>
</dbReference>
<protein>
    <submittedName>
        <fullName evidence="1">HutD protein</fullName>
    </submittedName>
</protein>
<proteinExistence type="predicted"/>
<dbReference type="InterPro" id="IPR011051">
    <property type="entry name" value="RmlC_Cupin_sf"/>
</dbReference>
<gene>
    <name evidence="1" type="ORF">BI49514_01921</name>
</gene>
<dbReference type="Pfam" id="PF05962">
    <property type="entry name" value="HutD"/>
    <property type="match status" value="1"/>
</dbReference>
<sequence>MRALASFADRNPVLWANGAGQTTELVSLADSAQLTPGLRPWRLSIARLERVGPFSALPGMARTFLPTADVVLEIDRIVHPVPALRPEHFHGSQDVNLVELAAPCFAVNLMVADDGMDDSAHDTGTGAGSETECACGELQMGIGEQFPASRFRFVLTLEAGLDLPRFQLLELEPNETAPDEVSMAYLHSESGDAHI</sequence>
<evidence type="ECO:0000313" key="1">
    <source>
        <dbReference type="EMBL" id="SMX86051.1"/>
    </source>
</evidence>
<dbReference type="EMBL" id="FXYX01000012">
    <property type="protein sequence ID" value="SMX86051.1"/>
    <property type="molecule type" value="Genomic_DNA"/>
</dbReference>
<dbReference type="InterPro" id="IPR010282">
    <property type="entry name" value="Uncharacterised_HutD/Ves"/>
</dbReference>
<name>A0A2H1JF92_9MICO</name>
<dbReference type="Gene3D" id="2.60.120.10">
    <property type="entry name" value="Jelly Rolls"/>
    <property type="match status" value="1"/>
</dbReference>
<dbReference type="SUPFAM" id="SSF51182">
    <property type="entry name" value="RmlC-like cupins"/>
    <property type="match status" value="1"/>
</dbReference>
<dbReference type="AlphaFoldDB" id="A0A2H1JF92"/>
<dbReference type="RefSeq" id="WP_101546339.1">
    <property type="nucleotide sequence ID" value="NZ_FXYX01000012.1"/>
</dbReference>